<keyword evidence="2" id="KW-1185">Reference proteome</keyword>
<dbReference type="EMBL" id="BTPU01000004">
    <property type="protein sequence ID" value="GMQ61063.1"/>
    <property type="molecule type" value="Genomic_DNA"/>
</dbReference>
<protein>
    <submittedName>
        <fullName evidence="1">Aspartate aminotransferase family protein</fullName>
    </submittedName>
</protein>
<evidence type="ECO:0000313" key="2">
    <source>
        <dbReference type="Proteomes" id="UP001374599"/>
    </source>
</evidence>
<name>A0ACB5UGN3_9FIRM</name>
<dbReference type="Proteomes" id="UP001374599">
    <property type="component" value="Unassembled WGS sequence"/>
</dbReference>
<reference evidence="1" key="1">
    <citation type="submission" date="2023-09" db="EMBL/GenBank/DDBJ databases">
        <title>Vallitalea sediminicola and Vallitalea maricola sp. nov., anaerobic bacteria isolated from marine sediment.</title>
        <authorList>
            <person name="Hirano S."/>
            <person name="Maeda A."/>
            <person name="Terahara T."/>
            <person name="Mori K."/>
            <person name="Hamada M."/>
            <person name="Matsumoto R."/>
            <person name="Kobayashi T."/>
        </authorList>
    </citation>
    <scope>NUCLEOTIDE SEQUENCE</scope>
    <source>
        <strain evidence="1">AN17-2</strain>
    </source>
</reference>
<evidence type="ECO:0000313" key="1">
    <source>
        <dbReference type="EMBL" id="GMQ61063.1"/>
    </source>
</evidence>
<proteinExistence type="predicted"/>
<gene>
    <name evidence="1" type="ORF">AN2V17_02910</name>
</gene>
<keyword evidence="1" id="KW-0032">Aminotransferase</keyword>
<comment type="caution">
    <text evidence="1">The sequence shown here is derived from an EMBL/GenBank/DDBJ whole genome shotgun (WGS) entry which is preliminary data.</text>
</comment>
<organism evidence="1 2">
    <name type="scientific">Vallitalea maricola</name>
    <dbReference type="NCBI Taxonomy" id="3074433"/>
    <lineage>
        <taxon>Bacteria</taxon>
        <taxon>Bacillati</taxon>
        <taxon>Bacillota</taxon>
        <taxon>Clostridia</taxon>
        <taxon>Lachnospirales</taxon>
        <taxon>Vallitaleaceae</taxon>
        <taxon>Vallitalea</taxon>
    </lineage>
</organism>
<sequence>MNNLNLRNVISHDMDFKYPVWHPYSSVNKDYFSMRNFVRGEGIYLFDVNNKKYIDASSGLWNIALGYGNERIISAINKQLYALPFTSLFYYTNPIIIACANKILSLSKCDMKKVFFTCSGSESIELAIKTMREYWTIRKRNDKKAIISFNNSYHGTHYGSMGVSGLSRKHIAGYGPLVDDIVFFDPEIEQKDISDTERDNQELQDIEEYIIKNHDRIAGILIEPILASNGVSIITDKYIEMVQRLCTEYNILITVDEVTVGFYRTGEALYSNRLNIEPDIICMAKGINNGYLPLGAVMFNEKIYSVYNQSDRLLYHGTTQGGNLASCAACIAAIEEYSRLNIGENVKHINSYLMDKLSKNIINHKNVNDIWGKGCLLQIELIRGKKNNSHLSIQQIGILKYELLKKGLIVSHAESGLTLLPMLIMNEEQVDELVGILEQVFSSLVF</sequence>
<accession>A0ACB5UGN3</accession>
<keyword evidence="1" id="KW-0808">Transferase</keyword>